<dbReference type="RefSeq" id="WP_193812086.1">
    <property type="nucleotide sequence ID" value="NZ_CP040442.1"/>
</dbReference>
<sequence length="184" mass="21407">MKKFNILIILFFISLFLNSCAQTTKLTNGTKVLSKKFKNTSKFDASTLKNIDIDYFYEKVDFYMADKNFNKIREIGSDTNRKIQFYKNGRVRFFSLGIEGANPKNAGRRGIIFTRDNSLVINSQTANQDGNLSVGTYKVKVLGEKIYLLDISSTLFFKPSQYMCYEYVKTYKIPEDWKKYSADW</sequence>
<evidence type="ECO:0008006" key="4">
    <source>
        <dbReference type="Google" id="ProtNLM"/>
    </source>
</evidence>
<protein>
    <recommendedName>
        <fullName evidence="4">Lipoprotein</fullName>
    </recommendedName>
</protein>
<dbReference type="KEGG" id="kfa:Q73A0000_00185"/>
<name>A0A7M2Y6A1_9FLAO</name>
<evidence type="ECO:0000256" key="1">
    <source>
        <dbReference type="SAM" id="SignalP"/>
    </source>
</evidence>
<evidence type="ECO:0000313" key="2">
    <source>
        <dbReference type="EMBL" id="QOW08873.1"/>
    </source>
</evidence>
<reference evidence="2 3" key="1">
    <citation type="submission" date="2019-05" db="EMBL/GenBank/DDBJ databases">
        <title>Chryseobacterium sp. isolated from King George Island, maritime Antarctica.</title>
        <authorList>
            <person name="Peng X."/>
        </authorList>
    </citation>
    <scope>NUCLEOTIDE SEQUENCE [LARGE SCALE GENOMIC DNA]</scope>
    <source>
        <strain evidence="2 3">7-3A</strain>
    </source>
</reference>
<feature type="chain" id="PRO_5032468122" description="Lipoprotein" evidence="1">
    <location>
        <begin position="22"/>
        <end position="184"/>
    </location>
</feature>
<evidence type="ECO:0000313" key="3">
    <source>
        <dbReference type="Proteomes" id="UP000594195"/>
    </source>
</evidence>
<accession>A0A7M2Y6A1</accession>
<keyword evidence="1" id="KW-0732">Signal</keyword>
<dbReference type="Proteomes" id="UP000594195">
    <property type="component" value="Chromosome"/>
</dbReference>
<feature type="signal peptide" evidence="1">
    <location>
        <begin position="1"/>
        <end position="21"/>
    </location>
</feature>
<dbReference type="EMBL" id="CP040442">
    <property type="protein sequence ID" value="QOW08873.1"/>
    <property type="molecule type" value="Genomic_DNA"/>
</dbReference>
<keyword evidence="3" id="KW-1185">Reference proteome</keyword>
<organism evidence="2 3">
    <name type="scientific">Kaistella flava</name>
    <name type="common">ex Peng et al. 2021</name>
    <dbReference type="NCBI Taxonomy" id="2038776"/>
    <lineage>
        <taxon>Bacteria</taxon>
        <taxon>Pseudomonadati</taxon>
        <taxon>Bacteroidota</taxon>
        <taxon>Flavobacteriia</taxon>
        <taxon>Flavobacteriales</taxon>
        <taxon>Weeksellaceae</taxon>
        <taxon>Chryseobacterium group</taxon>
        <taxon>Kaistella</taxon>
    </lineage>
</organism>
<dbReference type="AlphaFoldDB" id="A0A7M2Y6A1"/>
<gene>
    <name evidence="2" type="ORF">Q73A0000_00185</name>
</gene>
<proteinExistence type="predicted"/>